<protein>
    <recommendedName>
        <fullName evidence="1">non-specific serine/threonine protein kinase</fullName>
        <ecNumber evidence="1">2.7.11.1</ecNumber>
    </recommendedName>
</protein>
<dbReference type="Pfam" id="PF00069">
    <property type="entry name" value="Pkinase"/>
    <property type="match status" value="1"/>
</dbReference>
<dbReference type="InterPro" id="IPR011009">
    <property type="entry name" value="Kinase-like_dom_sf"/>
</dbReference>
<evidence type="ECO:0000256" key="5">
    <source>
        <dbReference type="ARBA" id="ARBA00022777"/>
    </source>
</evidence>
<evidence type="ECO:0000256" key="9">
    <source>
        <dbReference type="PROSITE-ProRule" id="PRU10141"/>
    </source>
</evidence>
<dbReference type="GO" id="GO:0005524">
    <property type="term" value="F:ATP binding"/>
    <property type="evidence" value="ECO:0007669"/>
    <property type="project" value="UniProtKB-UniRule"/>
</dbReference>
<evidence type="ECO:0000256" key="7">
    <source>
        <dbReference type="ARBA" id="ARBA00047899"/>
    </source>
</evidence>
<evidence type="ECO:0000256" key="6">
    <source>
        <dbReference type="ARBA" id="ARBA00022840"/>
    </source>
</evidence>
<evidence type="ECO:0000313" key="13">
    <source>
        <dbReference type="Proteomes" id="UP001385951"/>
    </source>
</evidence>
<evidence type="ECO:0000256" key="3">
    <source>
        <dbReference type="ARBA" id="ARBA00022679"/>
    </source>
</evidence>
<dbReference type="SMART" id="SM00220">
    <property type="entry name" value="S_TKc"/>
    <property type="match status" value="1"/>
</dbReference>
<keyword evidence="3" id="KW-0808">Transferase</keyword>
<dbReference type="SUPFAM" id="SSF56112">
    <property type="entry name" value="Protein kinase-like (PK-like)"/>
    <property type="match status" value="1"/>
</dbReference>
<dbReference type="GO" id="GO:0004674">
    <property type="term" value="F:protein serine/threonine kinase activity"/>
    <property type="evidence" value="ECO:0007669"/>
    <property type="project" value="UniProtKB-KW"/>
</dbReference>
<accession>A0AAW0FQW0</accession>
<evidence type="ECO:0000256" key="10">
    <source>
        <dbReference type="SAM" id="MobiDB-lite"/>
    </source>
</evidence>
<dbReference type="PANTHER" id="PTHR24356">
    <property type="entry name" value="SERINE/THREONINE-PROTEIN KINASE"/>
    <property type="match status" value="1"/>
</dbReference>
<sequence length="390" mass="44591">MSSSAPFSPAPITPCSSHTPPASDLSIPPVKVTRLGCGLPKMLCFDRYSFVVGGLIGEGGFGRVISALLEGTNKWYAIKIICKRRQYGTSGPGRIGIFYERDVMRQADCYNLPFVNRLLASWDDSEHVYLVMPLYQRNLISWIRERELYTIECYDNILQVATVELIQSLEALWSTGYIHRDIKPDNIMQDRNGHLILCDFGLAIPITHPPSPLVGTLCYMAPEIQSSDPVRYTHKSDIWSLGVVLLEMHLRRSMSYFGSCIDCTDNEILQQVQHRTINFNAIHDDLARDLIRSMLQRDPERRCTLNEIKQHPYFEIKCWDSSRRQRMSDEDVSSPMRFPKAVELKPSCPPVYSSLNYESICQGLTEDAENTHMYSHISVRFLDQGVIPRF</sequence>
<dbReference type="AlphaFoldDB" id="A0AAW0FQW0"/>
<feature type="region of interest" description="Disordered" evidence="10">
    <location>
        <begin position="1"/>
        <end position="24"/>
    </location>
</feature>
<comment type="caution">
    <text evidence="12">The sequence shown here is derived from an EMBL/GenBank/DDBJ whole genome shotgun (WGS) entry which is preliminary data.</text>
</comment>
<dbReference type="PROSITE" id="PS00107">
    <property type="entry name" value="PROTEIN_KINASE_ATP"/>
    <property type="match status" value="1"/>
</dbReference>
<dbReference type="Gene3D" id="1.10.510.10">
    <property type="entry name" value="Transferase(Phosphotransferase) domain 1"/>
    <property type="match status" value="1"/>
</dbReference>
<feature type="binding site" evidence="9">
    <location>
        <position position="83"/>
    </location>
    <ligand>
        <name>ATP</name>
        <dbReference type="ChEBI" id="CHEBI:30616"/>
    </ligand>
</feature>
<keyword evidence="6 9" id="KW-0067">ATP-binding</keyword>
<reference evidence="12 13" key="1">
    <citation type="submission" date="2022-09" db="EMBL/GenBank/DDBJ databases">
        <authorList>
            <person name="Palmer J.M."/>
        </authorList>
    </citation>
    <scope>NUCLEOTIDE SEQUENCE [LARGE SCALE GENOMIC DNA]</scope>
    <source>
        <strain evidence="12 13">DSM 7382</strain>
    </source>
</reference>
<gene>
    <name evidence="12" type="ORF">QCA50_017374</name>
</gene>
<evidence type="ECO:0000259" key="11">
    <source>
        <dbReference type="PROSITE" id="PS50011"/>
    </source>
</evidence>
<keyword evidence="2" id="KW-0723">Serine/threonine-protein kinase</keyword>
<comment type="catalytic activity">
    <reaction evidence="7">
        <text>L-threonyl-[protein] + ATP = O-phospho-L-threonyl-[protein] + ADP + H(+)</text>
        <dbReference type="Rhea" id="RHEA:46608"/>
        <dbReference type="Rhea" id="RHEA-COMP:11060"/>
        <dbReference type="Rhea" id="RHEA-COMP:11605"/>
        <dbReference type="ChEBI" id="CHEBI:15378"/>
        <dbReference type="ChEBI" id="CHEBI:30013"/>
        <dbReference type="ChEBI" id="CHEBI:30616"/>
        <dbReference type="ChEBI" id="CHEBI:61977"/>
        <dbReference type="ChEBI" id="CHEBI:456216"/>
        <dbReference type="EC" id="2.7.11.1"/>
    </reaction>
</comment>
<evidence type="ECO:0000256" key="8">
    <source>
        <dbReference type="ARBA" id="ARBA00048679"/>
    </source>
</evidence>
<keyword evidence="13" id="KW-1185">Reference proteome</keyword>
<dbReference type="InterPro" id="IPR000719">
    <property type="entry name" value="Prot_kinase_dom"/>
</dbReference>
<dbReference type="InterPro" id="IPR017441">
    <property type="entry name" value="Protein_kinase_ATP_BS"/>
</dbReference>
<evidence type="ECO:0000256" key="1">
    <source>
        <dbReference type="ARBA" id="ARBA00012513"/>
    </source>
</evidence>
<evidence type="ECO:0000313" key="12">
    <source>
        <dbReference type="EMBL" id="KAK7679662.1"/>
    </source>
</evidence>
<dbReference type="EMBL" id="JASBNA010000057">
    <property type="protein sequence ID" value="KAK7679662.1"/>
    <property type="molecule type" value="Genomic_DNA"/>
</dbReference>
<feature type="domain" description="Protein kinase" evidence="11">
    <location>
        <begin position="50"/>
        <end position="314"/>
    </location>
</feature>
<keyword evidence="5" id="KW-0418">Kinase</keyword>
<dbReference type="EC" id="2.7.11.1" evidence="1"/>
<dbReference type="InterPro" id="IPR050236">
    <property type="entry name" value="Ser_Thr_kinase_AGC"/>
</dbReference>
<dbReference type="Proteomes" id="UP001385951">
    <property type="component" value="Unassembled WGS sequence"/>
</dbReference>
<evidence type="ECO:0000256" key="4">
    <source>
        <dbReference type="ARBA" id="ARBA00022741"/>
    </source>
</evidence>
<evidence type="ECO:0000256" key="2">
    <source>
        <dbReference type="ARBA" id="ARBA00022527"/>
    </source>
</evidence>
<dbReference type="Gene3D" id="3.30.200.20">
    <property type="entry name" value="Phosphorylase Kinase, domain 1"/>
    <property type="match status" value="1"/>
</dbReference>
<dbReference type="PROSITE" id="PS50011">
    <property type="entry name" value="PROTEIN_KINASE_DOM"/>
    <property type="match status" value="1"/>
</dbReference>
<proteinExistence type="predicted"/>
<organism evidence="12 13">
    <name type="scientific">Cerrena zonata</name>
    <dbReference type="NCBI Taxonomy" id="2478898"/>
    <lineage>
        <taxon>Eukaryota</taxon>
        <taxon>Fungi</taxon>
        <taxon>Dikarya</taxon>
        <taxon>Basidiomycota</taxon>
        <taxon>Agaricomycotina</taxon>
        <taxon>Agaricomycetes</taxon>
        <taxon>Polyporales</taxon>
        <taxon>Cerrenaceae</taxon>
        <taxon>Cerrena</taxon>
    </lineage>
</organism>
<keyword evidence="4 9" id="KW-0547">Nucleotide-binding</keyword>
<comment type="catalytic activity">
    <reaction evidence="8">
        <text>L-seryl-[protein] + ATP = O-phospho-L-seryl-[protein] + ADP + H(+)</text>
        <dbReference type="Rhea" id="RHEA:17989"/>
        <dbReference type="Rhea" id="RHEA-COMP:9863"/>
        <dbReference type="Rhea" id="RHEA-COMP:11604"/>
        <dbReference type="ChEBI" id="CHEBI:15378"/>
        <dbReference type="ChEBI" id="CHEBI:29999"/>
        <dbReference type="ChEBI" id="CHEBI:30616"/>
        <dbReference type="ChEBI" id="CHEBI:83421"/>
        <dbReference type="ChEBI" id="CHEBI:456216"/>
        <dbReference type="EC" id="2.7.11.1"/>
    </reaction>
</comment>
<name>A0AAW0FQW0_9APHY</name>